<gene>
    <name evidence="2" type="ORF">R7226_18760</name>
</gene>
<feature type="chain" id="PRO_5047534104" description="Allene oxide cyclase barrel-like domain-containing protein" evidence="1">
    <location>
        <begin position="30"/>
        <end position="168"/>
    </location>
</feature>
<evidence type="ECO:0008006" key="4">
    <source>
        <dbReference type="Google" id="ProtNLM"/>
    </source>
</evidence>
<sequence length="168" mass="17392">MRRSRLRARSTITALAACGLLTAAGAATASAQSNGVETLRFTAAGVTVTALDHGPSGKSPGDLYVYEGALRQKGKRIGSIYGTNVTVKVSGKREIVQGQLSYDFGGGDSIVVTGISAYPVDGKNGFIVGEEVGRVVVGGTGIYSGARGNVTTTHQKNGTYKHVVRLYP</sequence>
<name>A0ABU4HSU8_9ACTN</name>
<reference evidence="3" key="1">
    <citation type="submission" date="2023-07" db="EMBL/GenBank/DDBJ databases">
        <title>Conexibacter stalactiti sp. nov., isolated from stalactites in a lava cave and emended description of the genus Conexibacter.</title>
        <authorList>
            <person name="Lee S.D."/>
        </authorList>
    </citation>
    <scope>NUCLEOTIDE SEQUENCE [LARGE SCALE GENOMIC DNA]</scope>
    <source>
        <strain evidence="3">KCTC 39840</strain>
    </source>
</reference>
<keyword evidence="3" id="KW-1185">Reference proteome</keyword>
<dbReference type="EMBL" id="JAWSTH010000054">
    <property type="protein sequence ID" value="MDW5596395.1"/>
    <property type="molecule type" value="Genomic_DNA"/>
</dbReference>
<dbReference type="Proteomes" id="UP001284601">
    <property type="component" value="Unassembled WGS sequence"/>
</dbReference>
<evidence type="ECO:0000313" key="2">
    <source>
        <dbReference type="EMBL" id="MDW5596395.1"/>
    </source>
</evidence>
<feature type="signal peptide" evidence="1">
    <location>
        <begin position="1"/>
        <end position="29"/>
    </location>
</feature>
<keyword evidence="1" id="KW-0732">Signal</keyword>
<protein>
    <recommendedName>
        <fullName evidence="4">Allene oxide cyclase barrel-like domain-containing protein</fullName>
    </recommendedName>
</protein>
<dbReference type="RefSeq" id="WP_318598777.1">
    <property type="nucleotide sequence ID" value="NZ_JAWSTH010000054.1"/>
</dbReference>
<organism evidence="2 3">
    <name type="scientific">Conexibacter stalactiti</name>
    <dbReference type="NCBI Taxonomy" id="1940611"/>
    <lineage>
        <taxon>Bacteria</taxon>
        <taxon>Bacillati</taxon>
        <taxon>Actinomycetota</taxon>
        <taxon>Thermoleophilia</taxon>
        <taxon>Solirubrobacterales</taxon>
        <taxon>Conexibacteraceae</taxon>
        <taxon>Conexibacter</taxon>
    </lineage>
</organism>
<dbReference type="InterPro" id="IPR044859">
    <property type="entry name" value="Allene_oxi_cyc_Dirigent"/>
</dbReference>
<comment type="caution">
    <text evidence="2">The sequence shown here is derived from an EMBL/GenBank/DDBJ whole genome shotgun (WGS) entry which is preliminary data.</text>
</comment>
<proteinExistence type="predicted"/>
<evidence type="ECO:0000256" key="1">
    <source>
        <dbReference type="SAM" id="SignalP"/>
    </source>
</evidence>
<dbReference type="Gene3D" id="2.40.480.10">
    <property type="entry name" value="Allene oxide cyclase-like"/>
    <property type="match status" value="1"/>
</dbReference>
<evidence type="ECO:0000313" key="3">
    <source>
        <dbReference type="Proteomes" id="UP001284601"/>
    </source>
</evidence>
<accession>A0ABU4HSU8</accession>